<accession>A0ABT3CAI6</accession>
<dbReference type="InterPro" id="IPR003673">
    <property type="entry name" value="CoA-Trfase_fam_III"/>
</dbReference>
<dbReference type="InterPro" id="IPR050509">
    <property type="entry name" value="CoA-transferase_III"/>
</dbReference>
<dbReference type="Proteomes" id="UP001526201">
    <property type="component" value="Unassembled WGS sequence"/>
</dbReference>
<name>A0ABT3CAI6_9MYCO</name>
<comment type="caution">
    <text evidence="1">The sequence shown here is derived from an EMBL/GenBank/DDBJ whole genome shotgun (WGS) entry which is preliminary data.</text>
</comment>
<dbReference type="SUPFAM" id="SSF89796">
    <property type="entry name" value="CoA-transferase family III (CaiB/BaiF)"/>
    <property type="match status" value="1"/>
</dbReference>
<dbReference type="PANTHER" id="PTHR48228">
    <property type="entry name" value="SUCCINYL-COA--D-CITRAMALATE COA-TRANSFERASE"/>
    <property type="match status" value="1"/>
</dbReference>
<dbReference type="PANTHER" id="PTHR48228:SF5">
    <property type="entry name" value="ALPHA-METHYLACYL-COA RACEMASE"/>
    <property type="match status" value="1"/>
</dbReference>
<keyword evidence="1" id="KW-0808">Transferase</keyword>
<dbReference type="Gene3D" id="3.40.50.10540">
    <property type="entry name" value="Crotonobetainyl-coa:carnitine coa-transferase, domain 1"/>
    <property type="match status" value="1"/>
</dbReference>
<evidence type="ECO:0000313" key="1">
    <source>
        <dbReference type="EMBL" id="MCV7226495.1"/>
    </source>
</evidence>
<reference evidence="1 2" key="1">
    <citation type="journal article" date="2022" name="BMC Genomics">
        <title>Comparative genome analysis of mycobacteria focusing on tRNA and non-coding RNA.</title>
        <authorList>
            <person name="Behra P.R.K."/>
            <person name="Pettersson B.M.F."/>
            <person name="Ramesh M."/>
            <person name="Das S."/>
            <person name="Dasgupta S."/>
            <person name="Kirsebom L.A."/>
        </authorList>
    </citation>
    <scope>NUCLEOTIDE SEQUENCE [LARGE SCALE GENOMIC DNA]</scope>
    <source>
        <strain evidence="1 2">DSM 44078</strain>
    </source>
</reference>
<proteinExistence type="predicted"/>
<dbReference type="InterPro" id="IPR023606">
    <property type="entry name" value="CoA-Trfase_III_dom_1_sf"/>
</dbReference>
<dbReference type="EMBL" id="JACKTY010000024">
    <property type="protein sequence ID" value="MCV7226495.1"/>
    <property type="molecule type" value="Genomic_DNA"/>
</dbReference>
<evidence type="ECO:0000313" key="2">
    <source>
        <dbReference type="Proteomes" id="UP001526201"/>
    </source>
</evidence>
<sequence length="385" mass="40091">MTTPLPAPLHGVRVLEVGGMGPGPFAGMTLADMGAEVVRIDRPGGPGVFPGDPTQDLLNRGKRSVCLDLKRPAAVEIVLAMAAHADILIEGHRPAVAERLGIGPADCHARNPALVYGRMTGWGQDGPLANRAGHDVSYIALTGALHAIGDASGPPQIPLNIVGDFGGGATYLVMGVLAALWEAGRTGKGRTVDAAIIDGAAHLLSATHAMLNTGTWRDERGVNMLDGGAPYYAVYATADGEHMAVGAIESKFYRLLLAGLGLHDVDTALQDDRSTWPRTRERIAAAFRANTRAHWTEVFEPTDACVAPVMSLREAAEHPHLKARGTVVEHNGVLQAAPAPRFSGTPAAVGTAPVPLGADTRAVLAEWGIAEDLIASATASQPNSC</sequence>
<dbReference type="Pfam" id="PF02515">
    <property type="entry name" value="CoA_transf_3"/>
    <property type="match status" value="1"/>
</dbReference>
<gene>
    <name evidence="1" type="ORF">H7J73_10680</name>
</gene>
<keyword evidence="2" id="KW-1185">Reference proteome</keyword>
<dbReference type="RefSeq" id="WP_264067349.1">
    <property type="nucleotide sequence ID" value="NZ_JACKTY010000024.1"/>
</dbReference>
<protein>
    <submittedName>
        <fullName evidence="1">CoA transferase</fullName>
    </submittedName>
</protein>
<dbReference type="Gene3D" id="3.30.1540.10">
    <property type="entry name" value="formyl-coa transferase, domain 3"/>
    <property type="match status" value="1"/>
</dbReference>
<dbReference type="InterPro" id="IPR044855">
    <property type="entry name" value="CoA-Trfase_III_dom3_sf"/>
</dbReference>
<organism evidence="1 2">
    <name type="scientific">Mycolicibacterium komossense</name>
    <dbReference type="NCBI Taxonomy" id="1779"/>
    <lineage>
        <taxon>Bacteria</taxon>
        <taxon>Bacillati</taxon>
        <taxon>Actinomycetota</taxon>
        <taxon>Actinomycetes</taxon>
        <taxon>Mycobacteriales</taxon>
        <taxon>Mycobacteriaceae</taxon>
        <taxon>Mycolicibacterium</taxon>
    </lineage>
</organism>
<dbReference type="GO" id="GO:0016740">
    <property type="term" value="F:transferase activity"/>
    <property type="evidence" value="ECO:0007669"/>
    <property type="project" value="UniProtKB-KW"/>
</dbReference>